<dbReference type="RefSeq" id="WP_326071753.1">
    <property type="nucleotide sequence ID" value="NZ_JARLKY010000020.1"/>
</dbReference>
<gene>
    <name evidence="4" type="ORF">P4I72_09830</name>
</gene>
<keyword evidence="5" id="KW-1185">Reference proteome</keyword>
<protein>
    <submittedName>
        <fullName evidence="4">TULIP family P47-like protein</fullName>
    </submittedName>
</protein>
<evidence type="ECO:0000259" key="3">
    <source>
        <dbReference type="Pfam" id="PF06597"/>
    </source>
</evidence>
<sequence>MSNENELLLHPINMPVTFHMPHINEMLISKYKVANTVKTANDDTPMSVIPANTAGWDMVHLTRISELNKRIQENRTSPAHFKCSFDDDDTALSATINGSFGTWQIERGGYGSFVNMTIPIAQGEIIINGKSIAIDSLSVRAQVDLEKLSQENASQDIKVISIQSPENCGVNETVRSILFHTIEVWLKNNNSEFSNILAIKNTGLLSSEEWLKPTSTTCVYKEGEDDSTSYLGLLCMTENKSSDGLNHRIPLTEIPENKKSLLMLGEHQILEKAHLPKLANRFGNHSINDTSFNPKVALLDSKIVANEVQTLVRINVNIRENIDVDIDITTYEALSFDTDPTKQQISFIESRDPEISYGINAAAGTSIADQDVDHITAIVDTVIQKYMEEG</sequence>
<evidence type="ECO:0000256" key="2">
    <source>
        <dbReference type="ARBA" id="ARBA00035010"/>
    </source>
</evidence>
<organism evidence="4 5">
    <name type="scientific">Paenibacillus alba</name>
    <dbReference type="NCBI Taxonomy" id="1197127"/>
    <lineage>
        <taxon>Bacteria</taxon>
        <taxon>Bacillati</taxon>
        <taxon>Bacillota</taxon>
        <taxon>Bacilli</taxon>
        <taxon>Bacillales</taxon>
        <taxon>Paenibacillaceae</taxon>
        <taxon>Paenibacillus</taxon>
    </lineage>
</organism>
<comment type="similarity">
    <text evidence="2">Belongs to the TULIP P47 family.</text>
</comment>
<evidence type="ECO:0000256" key="1">
    <source>
        <dbReference type="ARBA" id="ARBA00023026"/>
    </source>
</evidence>
<evidence type="ECO:0000313" key="5">
    <source>
        <dbReference type="Proteomes" id="UP001338137"/>
    </source>
</evidence>
<dbReference type="InterPro" id="IPR010567">
    <property type="entry name" value="OrfX2/OrfX3/P47"/>
</dbReference>
<keyword evidence="1" id="KW-0843">Virulence</keyword>
<comment type="caution">
    <text evidence="4">The sequence shown here is derived from an EMBL/GenBank/DDBJ whole genome shotgun (WGS) entry which is preliminary data.</text>
</comment>
<accession>A0ABU6FZY1</accession>
<dbReference type="Pfam" id="PF06597">
    <property type="entry name" value="Clostridium_P47"/>
    <property type="match status" value="1"/>
</dbReference>
<proteinExistence type="inferred from homology"/>
<feature type="domain" description="Protein OrfX2/OrfX3/P47" evidence="3">
    <location>
        <begin position="53"/>
        <end position="306"/>
    </location>
</feature>
<reference evidence="4 5" key="1">
    <citation type="submission" date="2023-03" db="EMBL/GenBank/DDBJ databases">
        <title>Bacillus Genome Sequencing.</title>
        <authorList>
            <person name="Dunlap C."/>
        </authorList>
    </citation>
    <scope>NUCLEOTIDE SEQUENCE [LARGE SCALE GENOMIC DNA]</scope>
    <source>
        <strain evidence="4 5">BD-533</strain>
    </source>
</reference>
<dbReference type="Proteomes" id="UP001338137">
    <property type="component" value="Unassembled WGS sequence"/>
</dbReference>
<name>A0ABU6FZY1_9BACL</name>
<dbReference type="EMBL" id="JARLKY010000020">
    <property type="protein sequence ID" value="MEC0227422.1"/>
    <property type="molecule type" value="Genomic_DNA"/>
</dbReference>
<evidence type="ECO:0000313" key="4">
    <source>
        <dbReference type="EMBL" id="MEC0227422.1"/>
    </source>
</evidence>